<dbReference type="Gene3D" id="2.40.100.10">
    <property type="entry name" value="Cyclophilin-like"/>
    <property type="match status" value="2"/>
</dbReference>
<dbReference type="GO" id="GO:0016787">
    <property type="term" value="F:hydrolase activity"/>
    <property type="evidence" value="ECO:0007669"/>
    <property type="project" value="UniProtKB-KW"/>
</dbReference>
<dbReference type="InterPro" id="IPR003778">
    <property type="entry name" value="CT_A_B"/>
</dbReference>
<dbReference type="SMART" id="SM00878">
    <property type="entry name" value="Biotin_carb_C"/>
    <property type="match status" value="1"/>
</dbReference>
<dbReference type="InterPro" id="IPR003833">
    <property type="entry name" value="CT_C_D"/>
</dbReference>
<evidence type="ECO:0000256" key="7">
    <source>
        <dbReference type="ARBA" id="ARBA00022840"/>
    </source>
</evidence>
<keyword evidence="5 11" id="KW-0547">Nucleotide-binding</keyword>
<evidence type="ECO:0000256" key="4">
    <source>
        <dbReference type="ARBA" id="ARBA00022692"/>
    </source>
</evidence>
<dbReference type="InterPro" id="IPR011054">
    <property type="entry name" value="Rudment_hybrid_motif"/>
</dbReference>
<dbReference type="InterPro" id="IPR011053">
    <property type="entry name" value="Single_hybrid_motif"/>
</dbReference>
<evidence type="ECO:0000256" key="6">
    <source>
        <dbReference type="ARBA" id="ARBA00022801"/>
    </source>
</evidence>
<dbReference type="InterPro" id="IPR016185">
    <property type="entry name" value="PreATP-grasp_dom_sf"/>
</dbReference>
<dbReference type="SUPFAM" id="SSF50891">
    <property type="entry name" value="Cyclophilin-like"/>
    <property type="match status" value="2"/>
</dbReference>
<dbReference type="SMART" id="SM00796">
    <property type="entry name" value="AHS1"/>
    <property type="match status" value="1"/>
</dbReference>
<reference evidence="16 17" key="1">
    <citation type="submission" date="2015-05" db="EMBL/GenBank/DDBJ databases">
        <title>Distinctive expansion of gene families associated with plant cell wall degradation and secondary metabolism in the genomes of grapevine trunk pathogens.</title>
        <authorList>
            <person name="Lawrence D.P."/>
            <person name="Travadon R."/>
            <person name="Rolshausen P.E."/>
            <person name="Baumgartner K."/>
        </authorList>
    </citation>
    <scope>NUCLEOTIDE SEQUENCE [LARGE SCALE GENOMIC DNA]</scope>
    <source>
        <strain evidence="16">DA912</strain>
    </source>
</reference>
<dbReference type="PROSITE" id="PS50975">
    <property type="entry name" value="ATP_GRASP"/>
    <property type="match status" value="1"/>
</dbReference>
<evidence type="ECO:0000256" key="9">
    <source>
        <dbReference type="ARBA" id="ARBA00023136"/>
    </source>
</evidence>
<feature type="region of interest" description="Disordered" evidence="12">
    <location>
        <begin position="1410"/>
        <end position="1465"/>
    </location>
</feature>
<feature type="domain" description="ATP-grasp" evidence="14">
    <location>
        <begin position="153"/>
        <end position="351"/>
    </location>
</feature>
<keyword evidence="3" id="KW-0436">Ligase</keyword>
<evidence type="ECO:0000313" key="16">
    <source>
        <dbReference type="EMBL" id="KKY33135.1"/>
    </source>
</evidence>
<keyword evidence="7 11" id="KW-0067">ATP-binding</keyword>
<protein>
    <submittedName>
        <fullName evidence="16">Putative urea amidolyase</fullName>
    </submittedName>
</protein>
<feature type="compositionally biased region" description="Basic and acidic residues" evidence="12">
    <location>
        <begin position="14"/>
        <end position="25"/>
    </location>
</feature>
<feature type="transmembrane region" description="Helical" evidence="13">
    <location>
        <begin position="1384"/>
        <end position="1400"/>
    </location>
</feature>
<evidence type="ECO:0000256" key="1">
    <source>
        <dbReference type="ARBA" id="ARBA00001953"/>
    </source>
</evidence>
<dbReference type="OrthoDB" id="167809at2759"/>
<dbReference type="GO" id="GO:0016020">
    <property type="term" value="C:membrane"/>
    <property type="evidence" value="ECO:0007669"/>
    <property type="project" value="UniProtKB-SubCell"/>
</dbReference>
<keyword evidence="17" id="KW-1185">Reference proteome</keyword>
<dbReference type="SUPFAM" id="SSF160467">
    <property type="entry name" value="PH0987 N-terminal domain-like"/>
    <property type="match status" value="1"/>
</dbReference>
<keyword evidence="9 13" id="KW-0472">Membrane</keyword>
<keyword evidence="4 13" id="KW-0812">Transmembrane</keyword>
<comment type="caution">
    <text evidence="16">The sequence shown here is derived from an EMBL/GenBank/DDBJ whole genome shotgun (WGS) entry which is preliminary data.</text>
</comment>
<dbReference type="Pfam" id="PF02682">
    <property type="entry name" value="CT_C_D"/>
    <property type="match status" value="2"/>
</dbReference>
<evidence type="ECO:0000313" key="17">
    <source>
        <dbReference type="Proteomes" id="UP000034680"/>
    </source>
</evidence>
<reference evidence="16 17" key="2">
    <citation type="submission" date="2015-05" db="EMBL/GenBank/DDBJ databases">
        <authorList>
            <person name="Morales-Cruz A."/>
            <person name="Amrine K.C."/>
            <person name="Cantu D."/>
        </authorList>
    </citation>
    <scope>NUCLEOTIDE SEQUENCE [LARGE SCALE GENOMIC DNA]</scope>
    <source>
        <strain evidence="16">DA912</strain>
    </source>
</reference>
<dbReference type="InterPro" id="IPR005482">
    <property type="entry name" value="Biotin_COase_C"/>
</dbReference>
<keyword evidence="10" id="KW-0092">Biotin</keyword>
<dbReference type="GO" id="GO:0005524">
    <property type="term" value="F:ATP binding"/>
    <property type="evidence" value="ECO:0007669"/>
    <property type="project" value="UniProtKB-UniRule"/>
</dbReference>
<dbReference type="Pfam" id="PF02786">
    <property type="entry name" value="CPSase_L_D2"/>
    <property type="match status" value="1"/>
</dbReference>
<proteinExistence type="predicted"/>
<dbReference type="InterPro" id="IPR014084">
    <property type="entry name" value="Urea_COase"/>
</dbReference>
<dbReference type="CDD" id="cd06850">
    <property type="entry name" value="biotinyl_domain"/>
    <property type="match status" value="1"/>
</dbReference>
<accession>A0A0G2HYW2</accession>
<dbReference type="Gene3D" id="2.40.50.100">
    <property type="match status" value="1"/>
</dbReference>
<dbReference type="SUPFAM" id="SSF56059">
    <property type="entry name" value="Glutathione synthetase ATP-binding domain-like"/>
    <property type="match status" value="1"/>
</dbReference>
<gene>
    <name evidence="16" type="ORF">UCDDA912_g06913</name>
</gene>
<dbReference type="InterPro" id="IPR029000">
    <property type="entry name" value="Cyclophilin-like_dom_sf"/>
</dbReference>
<dbReference type="STRING" id="1214573.A0A0G2HYW2"/>
<evidence type="ECO:0000256" key="12">
    <source>
        <dbReference type="SAM" id="MobiDB-lite"/>
    </source>
</evidence>
<dbReference type="Pfam" id="PF02626">
    <property type="entry name" value="CT_A_B"/>
    <property type="match status" value="1"/>
</dbReference>
<keyword evidence="16" id="KW-0456">Lyase</keyword>
<keyword evidence="8 13" id="KW-1133">Transmembrane helix</keyword>
<dbReference type="Pfam" id="PF00289">
    <property type="entry name" value="Biotin_carb_N"/>
    <property type="match status" value="1"/>
</dbReference>
<dbReference type="Pfam" id="PF00364">
    <property type="entry name" value="Biotin_lipoyl"/>
    <property type="match status" value="1"/>
</dbReference>
<dbReference type="Pfam" id="PF02535">
    <property type="entry name" value="Zip"/>
    <property type="match status" value="1"/>
</dbReference>
<feature type="transmembrane region" description="Helical" evidence="13">
    <location>
        <begin position="1588"/>
        <end position="1611"/>
    </location>
</feature>
<dbReference type="Proteomes" id="UP000034680">
    <property type="component" value="Unassembled WGS sequence"/>
</dbReference>
<feature type="region of interest" description="Disordered" evidence="12">
    <location>
        <begin position="1"/>
        <end position="30"/>
    </location>
</feature>
<evidence type="ECO:0000256" key="13">
    <source>
        <dbReference type="SAM" id="Phobius"/>
    </source>
</evidence>
<evidence type="ECO:0000256" key="8">
    <source>
        <dbReference type="ARBA" id="ARBA00022989"/>
    </source>
</evidence>
<dbReference type="InterPro" id="IPR005479">
    <property type="entry name" value="CPAse_ATP-bd"/>
</dbReference>
<evidence type="ECO:0000259" key="14">
    <source>
        <dbReference type="PROSITE" id="PS50975"/>
    </source>
</evidence>
<dbReference type="PROSITE" id="PS00867">
    <property type="entry name" value="CPSASE_2"/>
    <property type="match status" value="1"/>
</dbReference>
<evidence type="ECO:0000259" key="15">
    <source>
        <dbReference type="PROSITE" id="PS50979"/>
    </source>
</evidence>
<dbReference type="Gene3D" id="3.30.470.20">
    <property type="entry name" value="ATP-grasp fold, B domain"/>
    <property type="match status" value="1"/>
</dbReference>
<evidence type="ECO:0000256" key="5">
    <source>
        <dbReference type="ARBA" id="ARBA00022741"/>
    </source>
</evidence>
<comment type="cofactor">
    <cofactor evidence="1">
        <name>biotin</name>
        <dbReference type="ChEBI" id="CHEBI:57586"/>
    </cofactor>
</comment>
<dbReference type="GO" id="GO:0046872">
    <property type="term" value="F:metal ion binding"/>
    <property type="evidence" value="ECO:0007669"/>
    <property type="project" value="InterPro"/>
</dbReference>
<evidence type="ECO:0000256" key="2">
    <source>
        <dbReference type="ARBA" id="ARBA00004141"/>
    </source>
</evidence>
<evidence type="ECO:0000256" key="10">
    <source>
        <dbReference type="ARBA" id="ARBA00023267"/>
    </source>
</evidence>
<dbReference type="GO" id="GO:0016829">
    <property type="term" value="F:lyase activity"/>
    <property type="evidence" value="ECO:0007669"/>
    <property type="project" value="UniProtKB-KW"/>
</dbReference>
<dbReference type="GO" id="GO:0046873">
    <property type="term" value="F:metal ion transmembrane transporter activity"/>
    <property type="evidence" value="ECO:0007669"/>
    <property type="project" value="InterPro"/>
</dbReference>
<dbReference type="NCBIfam" id="TIGR00724">
    <property type="entry name" value="urea_amlyse_rel"/>
    <property type="match status" value="1"/>
</dbReference>
<dbReference type="SMART" id="SM00797">
    <property type="entry name" value="AHS2"/>
    <property type="match status" value="1"/>
</dbReference>
<dbReference type="GO" id="GO:0004847">
    <property type="term" value="F:urea carboxylase activity"/>
    <property type="evidence" value="ECO:0007669"/>
    <property type="project" value="TreeGrafter"/>
</dbReference>
<comment type="subcellular location">
    <subcellularLocation>
        <location evidence="2">Membrane</location>
        <topology evidence="2">Multi-pass membrane protein</topology>
    </subcellularLocation>
</comment>
<dbReference type="SUPFAM" id="SSF51246">
    <property type="entry name" value="Rudiment single hybrid motif"/>
    <property type="match status" value="1"/>
</dbReference>
<evidence type="ECO:0000256" key="3">
    <source>
        <dbReference type="ARBA" id="ARBA00022598"/>
    </source>
</evidence>
<dbReference type="SUPFAM" id="SSF52440">
    <property type="entry name" value="PreATP-grasp domain"/>
    <property type="match status" value="1"/>
</dbReference>
<dbReference type="FunFam" id="3.40.50.20:FF:000010">
    <property type="entry name" value="Propionyl-CoA carboxylase subunit alpha"/>
    <property type="match status" value="1"/>
</dbReference>
<dbReference type="InterPro" id="IPR050856">
    <property type="entry name" value="Biotin_carboxylase_complex"/>
</dbReference>
<keyword evidence="6" id="KW-0378">Hydrolase</keyword>
<dbReference type="Gene3D" id="3.30.1360.40">
    <property type="match status" value="1"/>
</dbReference>
<dbReference type="NCBIfam" id="TIGR02712">
    <property type="entry name" value="urea_carbox"/>
    <property type="match status" value="1"/>
</dbReference>
<dbReference type="InterPro" id="IPR011764">
    <property type="entry name" value="Biotin_carboxylation_dom"/>
</dbReference>
<sequence length="1644" mass="175872">MASEPSLDPVPPRHGHDAVDDERAPPPRPITSRRITRVLIANRGEIAVRVIQTLRRMKIESVAIYADADAQAAHVHDADIALRLRGSTVAETYLNADQVLALARSASADAIIPGYGFLSENAEFARRVEAEGMVWVGPTPEQMSELGLKHRARAVAAAAGVPTLPGSSGLIASAEDALREARRIGFPLMLKSSAGGGGIGLRRCEDAGELAGALRSVRRLAAANFGDSSVFLERFIERARHIEVQILGDGTGRVISAGERDCSLQRRHQKVLEESPALMVPAKTRAQMRDAAVRLASAVRYRNVGTVEFLYDVDAQEFYFLEVNTRLQVEHPVTEAVTGLDLVEAMLEIAADEGQQLFQRYPGGIFPVTGVAIEARLYAEDTLQNFRPCAGRILELEWPLPDLRVDTWIFCGAEVTTSYDPMLAKLIAKGSNRREAVARLAEGLAATRISGVETNLDYLRQLTASPMFQSGCYETESLDFFRSTSASLRVVEAGSLTTIQDWPGRTGYWNVGVPPCGPMDDLSFRLANRLVGNHEGCAGLECNIKGPCLTFHRDALVAIVGALTPVHIDKRRVPMNQAVRVPAGSNLTAGLVESGSRFYIAIHGGIDVPRVMGSRATFELGQMGGLAGRKLQCGDLIRLGDDSENETIDNEALPVAPAVSIPLQPKAEWTVGVVPGPHGAPDFFTEEGLASLFDSVWTVHYNSNRLGIRLTGPRPHWARQDGGGAGLHPSNIHDSPYSIGSVSFTGDEAVVLTCDGPSLGGFVVFSVVASAEMWKLGQVRPGDTIRLQPIAVEKAFELNAELIRAIKDLTPLPSLGRPEVEATTSVHDAKVLGVIHHDEQRILVRQAGDCAVLLEFGDASGFRLRQSFEILAFGQHHQTQQAIPGVEELTPGVCTLHVRYVPITAPQAILDRLALHVQSYAVPERVPSRRVRLPLAFDDSVTRAAVERYAATIRASAPWLPSNIDFLARLNGVGRGALQGILESSIFLVLGLGDVYLGSPTFTPRGAVGIGGQYMCVYAADSPGGYQLVGRTIDNIWDPSATAGPTKSDSQHQQFMFRVFDQISFYTITEAELDAAQASGTQRELVCVEDGVLDLAAHEAWADANREDIAETAAQRARAIEAAPFLGELIRAREAVGATGGGSGWAAVRKEEDGAGEEDGCESVKAGIPGRCWRLSVKVGDKVKAGSALACLESCKMEIMIPSPVDGVWKWIKNRVGKSLILNSRYHGTRLTLGLVLCVAIAFVRAESAKDAALDDVTLGPPLSLEEIEDQLQECPVVHTLTAQKLAHLSGKTSQVARLFSILFPSSSPAINSLLATLYISGPPNFLLALCPPNIDPSSLSIMVAFAVGGLMGDTLFHLLPEIFLGEDDLEKARFVLVEPNRNLLLGVAILVGFMTFVAMDKGLRIATGGDGGHDHGHGHSHSHAHENSNDGAKSTAVEGADAAGVKSRKKANGTAGEKEATPEKELNQSVKLGGILNMIADFTHNITDGLAMSASFYASPTVGATTTMAVFFHEIPHEVGDFALLVQSGFSKKAAMGAQFVTAVGALLGTCIGIAVQELGGSGSGSSEGPLPLNGGIWGTSLTYGDLLLPFTAGTFLYVGTVAVIPELLETGKDRREELVKTLSQFAAIALGAGIMLYISWHD</sequence>
<dbReference type="InterPro" id="IPR000089">
    <property type="entry name" value="Biotin_lipoyl"/>
</dbReference>
<feature type="transmembrane region" description="Helical" evidence="13">
    <location>
        <begin position="1535"/>
        <end position="1557"/>
    </location>
</feature>
<dbReference type="InterPro" id="IPR011761">
    <property type="entry name" value="ATP-grasp"/>
</dbReference>
<name>A0A0G2HYW2_9PEZI</name>
<dbReference type="EMBL" id="LCUC01000256">
    <property type="protein sequence ID" value="KKY33135.1"/>
    <property type="molecule type" value="Genomic_DNA"/>
</dbReference>
<dbReference type="InterPro" id="IPR005481">
    <property type="entry name" value="BC-like_N"/>
</dbReference>
<dbReference type="SUPFAM" id="SSF51230">
    <property type="entry name" value="Single hybrid motif"/>
    <property type="match status" value="1"/>
</dbReference>
<dbReference type="PANTHER" id="PTHR18866">
    <property type="entry name" value="CARBOXYLASE:PYRUVATE/ACETYL-COA/PROPIONYL-COA CARBOXYLASE"/>
    <property type="match status" value="1"/>
</dbReference>
<dbReference type="PROSITE" id="PS00866">
    <property type="entry name" value="CPSASE_1"/>
    <property type="match status" value="1"/>
</dbReference>
<dbReference type="InterPro" id="IPR003689">
    <property type="entry name" value="ZIP"/>
</dbReference>
<feature type="transmembrane region" description="Helical" evidence="13">
    <location>
        <begin position="1623"/>
        <end position="1642"/>
    </location>
</feature>
<dbReference type="PROSITE" id="PS50979">
    <property type="entry name" value="BC"/>
    <property type="match status" value="1"/>
</dbReference>
<evidence type="ECO:0000256" key="11">
    <source>
        <dbReference type="PROSITE-ProRule" id="PRU00409"/>
    </source>
</evidence>
<dbReference type="Pfam" id="PF02785">
    <property type="entry name" value="Biotin_carb_C"/>
    <property type="match status" value="1"/>
</dbReference>
<organism evidence="16 17">
    <name type="scientific">Diaporthe ampelina</name>
    <dbReference type="NCBI Taxonomy" id="1214573"/>
    <lineage>
        <taxon>Eukaryota</taxon>
        <taxon>Fungi</taxon>
        <taxon>Dikarya</taxon>
        <taxon>Ascomycota</taxon>
        <taxon>Pezizomycotina</taxon>
        <taxon>Sordariomycetes</taxon>
        <taxon>Sordariomycetidae</taxon>
        <taxon>Diaporthales</taxon>
        <taxon>Diaporthaceae</taxon>
        <taxon>Diaporthe</taxon>
    </lineage>
</organism>
<dbReference type="PANTHER" id="PTHR18866:SF128">
    <property type="entry name" value="UREA AMIDOLYASE"/>
    <property type="match status" value="1"/>
</dbReference>
<feature type="compositionally biased region" description="Basic and acidic residues" evidence="12">
    <location>
        <begin position="1412"/>
        <end position="1429"/>
    </location>
</feature>
<feature type="domain" description="Biotin carboxylation" evidence="15">
    <location>
        <begin position="34"/>
        <end position="483"/>
    </location>
</feature>